<dbReference type="GO" id="GO:0030833">
    <property type="term" value="P:regulation of actin filament polymerization"/>
    <property type="evidence" value="ECO:0007669"/>
    <property type="project" value="InterPro"/>
</dbReference>
<reference evidence="1" key="1">
    <citation type="submission" date="2021-12" db="EMBL/GenBank/DDBJ databases">
        <authorList>
            <person name="King R."/>
        </authorList>
    </citation>
    <scope>NUCLEOTIDE SEQUENCE</scope>
</reference>
<accession>A0A9P0AHW0</accession>
<organism evidence="1 2">
    <name type="scientific">Bemisia tabaci</name>
    <name type="common">Sweetpotato whitefly</name>
    <name type="synonym">Aleurodes tabaci</name>
    <dbReference type="NCBI Taxonomy" id="7038"/>
    <lineage>
        <taxon>Eukaryota</taxon>
        <taxon>Metazoa</taxon>
        <taxon>Ecdysozoa</taxon>
        <taxon>Arthropoda</taxon>
        <taxon>Hexapoda</taxon>
        <taxon>Insecta</taxon>
        <taxon>Pterygota</taxon>
        <taxon>Neoptera</taxon>
        <taxon>Paraneoptera</taxon>
        <taxon>Hemiptera</taxon>
        <taxon>Sternorrhyncha</taxon>
        <taxon>Aleyrodoidea</taxon>
        <taxon>Aleyrodidae</taxon>
        <taxon>Aleyrodinae</taxon>
        <taxon>Bemisia</taxon>
    </lineage>
</organism>
<gene>
    <name evidence="1" type="ORF">BEMITA_LOCUS9689</name>
</gene>
<dbReference type="PANTHER" id="PTHR12195">
    <property type="entry name" value="CYTOPLASMIC FMR1-INTERACTING PROTEIN-RELATED"/>
    <property type="match status" value="1"/>
</dbReference>
<dbReference type="GO" id="GO:0031267">
    <property type="term" value="F:small GTPase binding"/>
    <property type="evidence" value="ECO:0007669"/>
    <property type="project" value="InterPro"/>
</dbReference>
<dbReference type="EMBL" id="OU963866">
    <property type="protein sequence ID" value="CAH0391026.1"/>
    <property type="molecule type" value="Genomic_DNA"/>
</dbReference>
<keyword evidence="2" id="KW-1185">Reference proteome</keyword>
<sequence>MLCLWRCCSRAILQPKSNEQPNWVEIYEKTAERKAIERFCAEVKKAVPCKKKKDFVSEAYLLTLGKFINMLAGLDKLKNMNSSVKNDYSPYRRAAQFLKVMAASHTLQE</sequence>
<dbReference type="Proteomes" id="UP001152759">
    <property type="component" value="Chromosome 5"/>
</dbReference>
<dbReference type="AlphaFoldDB" id="A0A9P0AHW0"/>
<name>A0A9P0AHW0_BEMTA</name>
<evidence type="ECO:0000313" key="1">
    <source>
        <dbReference type="EMBL" id="CAH0391026.1"/>
    </source>
</evidence>
<protein>
    <submittedName>
        <fullName evidence="1">Uncharacterized protein</fullName>
    </submittedName>
</protein>
<dbReference type="InterPro" id="IPR008081">
    <property type="entry name" value="Cytoplasmic_FMR1-int"/>
</dbReference>
<proteinExistence type="predicted"/>
<evidence type="ECO:0000313" key="2">
    <source>
        <dbReference type="Proteomes" id="UP001152759"/>
    </source>
</evidence>